<keyword evidence="1 2" id="KW-0472">Membrane</keyword>
<dbReference type="InterPro" id="IPR002550">
    <property type="entry name" value="CNNM"/>
</dbReference>
<dbReference type="InterPro" id="IPR051676">
    <property type="entry name" value="UPF0053_domain"/>
</dbReference>
<name>A0A1Y3PAH6_9BACI</name>
<evidence type="ECO:0000256" key="2">
    <source>
        <dbReference type="SAM" id="Phobius"/>
    </source>
</evidence>
<evidence type="ECO:0000313" key="4">
    <source>
        <dbReference type="EMBL" id="OUM84333.1"/>
    </source>
</evidence>
<feature type="domain" description="CNNM transmembrane" evidence="3">
    <location>
        <begin position="3"/>
        <end position="124"/>
    </location>
</feature>
<keyword evidence="1 2" id="KW-1133">Transmembrane helix</keyword>
<proteinExistence type="predicted"/>
<dbReference type="EMBL" id="LZRT01000134">
    <property type="protein sequence ID" value="OUM84333.1"/>
    <property type="molecule type" value="Genomic_DNA"/>
</dbReference>
<sequence>MDGPGLTLFNLFLVFFLVFMNGFFVAAEFAMVKIRSSRLAQLVEEGNRKAKIAQKITENLDAYLSACQLGITLASLGLGWVGEPAVARLIEKPLENLGVSQVAIHTIAFKRKSTVWTRCLVLLR</sequence>
<organism evidence="4 5">
    <name type="scientific">Bacillus thermozeamaize</name>
    <dbReference type="NCBI Taxonomy" id="230954"/>
    <lineage>
        <taxon>Bacteria</taxon>
        <taxon>Bacillati</taxon>
        <taxon>Bacillota</taxon>
        <taxon>Bacilli</taxon>
        <taxon>Bacillales</taxon>
        <taxon>Bacillaceae</taxon>
        <taxon>Bacillus</taxon>
    </lineage>
</organism>
<dbReference type="Proteomes" id="UP000196475">
    <property type="component" value="Unassembled WGS sequence"/>
</dbReference>
<reference evidence="5" key="1">
    <citation type="submission" date="2016-06" db="EMBL/GenBank/DDBJ databases">
        <authorList>
            <person name="Nascimento L."/>
            <person name="Pereira R.V."/>
            <person name="Martins L.F."/>
            <person name="Quaggio R.B."/>
            <person name="Silva A.M."/>
            <person name="Setubal J.C."/>
        </authorList>
    </citation>
    <scope>NUCLEOTIDE SEQUENCE [LARGE SCALE GENOMIC DNA]</scope>
</reference>
<dbReference type="AlphaFoldDB" id="A0A1Y3PAH6"/>
<accession>A0A1Y3PAH6</accession>
<dbReference type="GO" id="GO:0016020">
    <property type="term" value="C:membrane"/>
    <property type="evidence" value="ECO:0007669"/>
    <property type="project" value="UniProtKB-UniRule"/>
</dbReference>
<dbReference type="PANTHER" id="PTHR43099">
    <property type="entry name" value="UPF0053 PROTEIN YRKA"/>
    <property type="match status" value="1"/>
</dbReference>
<dbReference type="PANTHER" id="PTHR43099:SF2">
    <property type="entry name" value="UPF0053 PROTEIN YRKA"/>
    <property type="match status" value="1"/>
</dbReference>
<evidence type="ECO:0000313" key="5">
    <source>
        <dbReference type="Proteomes" id="UP000196475"/>
    </source>
</evidence>
<feature type="transmembrane region" description="Helical" evidence="2">
    <location>
        <begin position="12"/>
        <end position="32"/>
    </location>
</feature>
<evidence type="ECO:0000256" key="1">
    <source>
        <dbReference type="PROSITE-ProRule" id="PRU01193"/>
    </source>
</evidence>
<keyword evidence="1 2" id="KW-0812">Transmembrane</keyword>
<dbReference type="PROSITE" id="PS51846">
    <property type="entry name" value="CNNM"/>
    <property type="match status" value="1"/>
</dbReference>
<dbReference type="Pfam" id="PF01595">
    <property type="entry name" value="CNNM"/>
    <property type="match status" value="1"/>
</dbReference>
<protein>
    <recommendedName>
        <fullName evidence="3">CNNM transmembrane domain-containing protein</fullName>
    </recommendedName>
</protein>
<evidence type="ECO:0000259" key="3">
    <source>
        <dbReference type="PROSITE" id="PS51846"/>
    </source>
</evidence>
<comment type="caution">
    <text evidence="4">The sequence shown here is derived from an EMBL/GenBank/DDBJ whole genome shotgun (WGS) entry which is preliminary data.</text>
</comment>
<gene>
    <name evidence="4" type="ORF">BAA01_04665</name>
</gene>